<dbReference type="InterPro" id="IPR006665">
    <property type="entry name" value="OmpA-like"/>
</dbReference>
<keyword evidence="3" id="KW-0812">Transmembrane</keyword>
<dbReference type="Pfam" id="PF09850">
    <property type="entry name" value="DotU"/>
    <property type="match status" value="1"/>
</dbReference>
<accession>A0A431TGG9</accession>
<dbReference type="EMBL" id="RXOE01000006">
    <property type="protein sequence ID" value="RTQ32582.1"/>
    <property type="molecule type" value="Genomic_DNA"/>
</dbReference>
<dbReference type="NCBIfam" id="NF005444">
    <property type="entry name" value="PRK07033.1"/>
    <property type="match status" value="1"/>
</dbReference>
<dbReference type="OrthoDB" id="345640at2"/>
<sequence length="470" mass="50391">MNGVNDMAVGPGGFVPPNPGGGNASGDAGGMQHASRGGAMGGGLGAQPESFTAWHDARRPHAGDTALAGNNPLVAAANPLLDLIPQIRATGHHPAPSQLREHLVDEVRRFETRAQQAGISPEVIIGARYCLCTAVDEAAALTPWGGSIWSSQSLLVMFHNETWGGEKFFQLLSRLVQNPQQHLHLIELIYFCLAMGFEGRFRVIDNGRTQLETLKQRLLQIIRQARGEIPVPLSPHWQDGSAPVRRARNWLPVWAVGAVAAVLLVAVFAFLTFNLAGHSDGAFAAVNAVRLPQAERAVVMPAPVPRLQRFLEPEIREGLLTVRDEADRSVVVLRGDGLFASGSDRVLDRYAPVLVRVADALNSVEGNVLVSGFSDDQPIRSVRFPSNWQLSQARADAVKKMIATRIARPERLRAEGRGDADPLVPNDSAANRARNRRVEVTLLVAPGAGAPVASAPLVAPAPARQPGGNR</sequence>
<evidence type="ECO:0000259" key="4">
    <source>
        <dbReference type="PROSITE" id="PS51123"/>
    </source>
</evidence>
<proteinExistence type="predicted"/>
<dbReference type="AlphaFoldDB" id="A0A431TGG9"/>
<dbReference type="PANTHER" id="PTHR38033:SF1">
    <property type="entry name" value="DOTU FAMILY TYPE IV_VI SECRETION SYSTEM PROTEIN"/>
    <property type="match status" value="1"/>
</dbReference>
<reference evidence="5 6" key="1">
    <citation type="submission" date="2018-12" db="EMBL/GenBank/DDBJ databases">
        <title>The genome of Variovorax gossypii DSM 100435.</title>
        <authorList>
            <person name="Gao J."/>
            <person name="Sun J."/>
        </authorList>
    </citation>
    <scope>NUCLEOTIDE SEQUENCE [LARGE SCALE GENOMIC DNA]</scope>
    <source>
        <strain evidence="5 6">DSM 100435</strain>
    </source>
</reference>
<dbReference type="SUPFAM" id="SSF103088">
    <property type="entry name" value="OmpA-like"/>
    <property type="match status" value="1"/>
</dbReference>
<dbReference type="NCBIfam" id="TIGR03350">
    <property type="entry name" value="type_VI_ompA"/>
    <property type="match status" value="1"/>
</dbReference>
<dbReference type="Gene3D" id="3.30.1330.60">
    <property type="entry name" value="OmpA-like domain"/>
    <property type="match status" value="1"/>
</dbReference>
<protein>
    <submittedName>
        <fullName evidence="5">DotU family type VI secretion system protein</fullName>
    </submittedName>
</protein>
<dbReference type="InterPro" id="IPR036737">
    <property type="entry name" value="OmpA-like_sf"/>
</dbReference>
<gene>
    <name evidence="5" type="ORF">EJP69_21835</name>
</gene>
<dbReference type="PANTHER" id="PTHR38033">
    <property type="entry name" value="MEMBRANE PROTEIN-RELATED"/>
    <property type="match status" value="1"/>
</dbReference>
<keyword evidence="6" id="KW-1185">Reference proteome</keyword>
<dbReference type="InterPro" id="IPR038522">
    <property type="entry name" value="T4/T6SS_DotU_sf"/>
</dbReference>
<dbReference type="RefSeq" id="WP_093307505.1">
    <property type="nucleotide sequence ID" value="NZ_RXOE01000006.1"/>
</dbReference>
<evidence type="ECO:0000256" key="3">
    <source>
        <dbReference type="SAM" id="Phobius"/>
    </source>
</evidence>
<feature type="compositionally biased region" description="Gly residues" evidence="2">
    <location>
        <begin position="20"/>
        <end position="29"/>
    </location>
</feature>
<evidence type="ECO:0000313" key="6">
    <source>
        <dbReference type="Proteomes" id="UP000267418"/>
    </source>
</evidence>
<evidence type="ECO:0000313" key="5">
    <source>
        <dbReference type="EMBL" id="RTQ32582.1"/>
    </source>
</evidence>
<dbReference type="InterPro" id="IPR017732">
    <property type="entry name" value="T4/T6SS_DotU"/>
</dbReference>
<organism evidence="5 6">
    <name type="scientific">Variovorax gossypii</name>
    <dbReference type="NCBI Taxonomy" id="1679495"/>
    <lineage>
        <taxon>Bacteria</taxon>
        <taxon>Pseudomonadati</taxon>
        <taxon>Pseudomonadota</taxon>
        <taxon>Betaproteobacteria</taxon>
        <taxon>Burkholderiales</taxon>
        <taxon>Comamonadaceae</taxon>
        <taxon>Variovorax</taxon>
    </lineage>
</organism>
<dbReference type="Pfam" id="PF00691">
    <property type="entry name" value="OmpA"/>
    <property type="match status" value="1"/>
</dbReference>
<dbReference type="PROSITE" id="PS51123">
    <property type="entry name" value="OMPA_2"/>
    <property type="match status" value="1"/>
</dbReference>
<keyword evidence="3" id="KW-1133">Transmembrane helix</keyword>
<keyword evidence="1 3" id="KW-0472">Membrane</keyword>
<dbReference type="InterPro" id="IPR017733">
    <property type="entry name" value="OmpA-like_dom_proteobacteria"/>
</dbReference>
<dbReference type="Gene3D" id="1.25.40.590">
    <property type="entry name" value="Type IV / VI secretion system, DotU"/>
    <property type="match status" value="1"/>
</dbReference>
<dbReference type="NCBIfam" id="TIGR03349">
    <property type="entry name" value="IV_VI_DotU"/>
    <property type="match status" value="1"/>
</dbReference>
<evidence type="ECO:0000256" key="2">
    <source>
        <dbReference type="SAM" id="MobiDB-lite"/>
    </source>
</evidence>
<evidence type="ECO:0000256" key="1">
    <source>
        <dbReference type="PROSITE-ProRule" id="PRU00473"/>
    </source>
</evidence>
<name>A0A431TGG9_9BURK</name>
<dbReference type="NCBIfam" id="NF038228">
    <property type="entry name" value="IcmH_DotU_IVB"/>
    <property type="match status" value="1"/>
</dbReference>
<dbReference type="GO" id="GO:0016020">
    <property type="term" value="C:membrane"/>
    <property type="evidence" value="ECO:0007669"/>
    <property type="project" value="UniProtKB-UniRule"/>
</dbReference>
<feature type="transmembrane region" description="Helical" evidence="3">
    <location>
        <begin position="251"/>
        <end position="273"/>
    </location>
</feature>
<comment type="caution">
    <text evidence="5">The sequence shown here is derived from an EMBL/GenBank/DDBJ whole genome shotgun (WGS) entry which is preliminary data.</text>
</comment>
<feature type="domain" description="OmpA-like" evidence="4">
    <location>
        <begin position="326"/>
        <end position="446"/>
    </location>
</feature>
<dbReference type="Proteomes" id="UP000267418">
    <property type="component" value="Unassembled WGS sequence"/>
</dbReference>
<dbReference type="CDD" id="cd07185">
    <property type="entry name" value="OmpA_C-like"/>
    <property type="match status" value="1"/>
</dbReference>
<feature type="region of interest" description="Disordered" evidence="2">
    <location>
        <begin position="1"/>
        <end position="49"/>
    </location>
</feature>